<evidence type="ECO:0000313" key="2">
    <source>
        <dbReference type="EMBL" id="KIK82339.1"/>
    </source>
</evidence>
<dbReference type="InterPro" id="IPR011010">
    <property type="entry name" value="DNA_brk_join_enz"/>
</dbReference>
<reference evidence="2 3" key="1">
    <citation type="submission" date="2014-04" db="EMBL/GenBank/DDBJ databases">
        <authorList>
            <consortium name="DOE Joint Genome Institute"/>
            <person name="Kuo A."/>
            <person name="Kohler A."/>
            <person name="Jargeat P."/>
            <person name="Nagy L.G."/>
            <person name="Floudas D."/>
            <person name="Copeland A."/>
            <person name="Barry K.W."/>
            <person name="Cichocki N."/>
            <person name="Veneault-Fourrey C."/>
            <person name="LaButti K."/>
            <person name="Lindquist E.A."/>
            <person name="Lipzen A."/>
            <person name="Lundell T."/>
            <person name="Morin E."/>
            <person name="Murat C."/>
            <person name="Sun H."/>
            <person name="Tunlid A."/>
            <person name="Henrissat B."/>
            <person name="Grigoriev I.V."/>
            <person name="Hibbett D.S."/>
            <person name="Martin F."/>
            <person name="Nordberg H.P."/>
            <person name="Cantor M.N."/>
            <person name="Hua S.X."/>
        </authorList>
    </citation>
    <scope>NUCLEOTIDE SEQUENCE [LARGE SCALE GENOMIC DNA]</scope>
    <source>
        <strain evidence="2 3">Ve08.2h10</strain>
    </source>
</reference>
<gene>
    <name evidence="2" type="ORF">PAXRUDRAFT_97007</name>
</gene>
<dbReference type="SUPFAM" id="SSF56349">
    <property type="entry name" value="DNA breaking-rejoining enzymes"/>
    <property type="match status" value="1"/>
</dbReference>
<dbReference type="GO" id="GO:0015074">
    <property type="term" value="P:DNA integration"/>
    <property type="evidence" value="ECO:0007669"/>
    <property type="project" value="InterPro"/>
</dbReference>
<dbReference type="PANTHER" id="PTHR34605">
    <property type="entry name" value="PHAGE_INTEGRASE DOMAIN-CONTAINING PROTEIN"/>
    <property type="match status" value="1"/>
</dbReference>
<dbReference type="InterPro" id="IPR052925">
    <property type="entry name" value="Phage_Integrase-like_Recomb"/>
</dbReference>
<evidence type="ECO:0000256" key="1">
    <source>
        <dbReference type="ARBA" id="ARBA00023172"/>
    </source>
</evidence>
<organism evidence="2 3">
    <name type="scientific">Paxillus rubicundulus Ve08.2h10</name>
    <dbReference type="NCBI Taxonomy" id="930991"/>
    <lineage>
        <taxon>Eukaryota</taxon>
        <taxon>Fungi</taxon>
        <taxon>Dikarya</taxon>
        <taxon>Basidiomycota</taxon>
        <taxon>Agaricomycotina</taxon>
        <taxon>Agaricomycetes</taxon>
        <taxon>Agaricomycetidae</taxon>
        <taxon>Boletales</taxon>
        <taxon>Paxilineae</taxon>
        <taxon>Paxillaceae</taxon>
        <taxon>Paxillus</taxon>
    </lineage>
</organism>
<protein>
    <submittedName>
        <fullName evidence="2">Uncharacterized protein</fullName>
    </submittedName>
</protein>
<dbReference type="GO" id="GO:0006310">
    <property type="term" value="P:DNA recombination"/>
    <property type="evidence" value="ECO:0007669"/>
    <property type="project" value="UniProtKB-KW"/>
</dbReference>
<dbReference type="AlphaFoldDB" id="A0A0D0DKS9"/>
<name>A0A0D0DKS9_9AGAM</name>
<dbReference type="InParanoid" id="A0A0D0DKS9"/>
<accession>A0A0D0DKS9</accession>
<keyword evidence="3" id="KW-1185">Reference proteome</keyword>
<evidence type="ECO:0000313" key="3">
    <source>
        <dbReference type="Proteomes" id="UP000054538"/>
    </source>
</evidence>
<sequence>LHQRPIVPTPDTFSYFIVFQSAHIKPQSVAVYLSGIVRELEDHFPDVRAVRSHPLVVRTLAGCLKCHTSPVQRKTPLCVDDLTFAYDRLHCSTTLNDQLFLAQLYVGFDALLRCDELTWPDLERHQCTRKLSMRHSLTLTAHVLQFTLPSHKADQCGDGNSILVKCTARRNDTVGIMERYITGRNAAFPYHPQLWPTASGNVPTWSWFMRRLHSLFMHAVSGHSMRAGGATAMANSGIIPHLIQ</sequence>
<dbReference type="GO" id="GO:0003677">
    <property type="term" value="F:DNA binding"/>
    <property type="evidence" value="ECO:0007669"/>
    <property type="project" value="InterPro"/>
</dbReference>
<reference evidence="3" key="2">
    <citation type="submission" date="2015-01" db="EMBL/GenBank/DDBJ databases">
        <title>Evolutionary Origins and Diversification of the Mycorrhizal Mutualists.</title>
        <authorList>
            <consortium name="DOE Joint Genome Institute"/>
            <consortium name="Mycorrhizal Genomics Consortium"/>
            <person name="Kohler A."/>
            <person name="Kuo A."/>
            <person name="Nagy L.G."/>
            <person name="Floudas D."/>
            <person name="Copeland A."/>
            <person name="Barry K.W."/>
            <person name="Cichocki N."/>
            <person name="Veneault-Fourrey C."/>
            <person name="LaButti K."/>
            <person name="Lindquist E.A."/>
            <person name="Lipzen A."/>
            <person name="Lundell T."/>
            <person name="Morin E."/>
            <person name="Murat C."/>
            <person name="Riley R."/>
            <person name="Ohm R."/>
            <person name="Sun H."/>
            <person name="Tunlid A."/>
            <person name="Henrissat B."/>
            <person name="Grigoriev I.V."/>
            <person name="Hibbett D.S."/>
            <person name="Martin F."/>
        </authorList>
    </citation>
    <scope>NUCLEOTIDE SEQUENCE [LARGE SCALE GENOMIC DNA]</scope>
    <source>
        <strain evidence="3">Ve08.2h10</strain>
    </source>
</reference>
<dbReference type="InterPro" id="IPR013762">
    <property type="entry name" value="Integrase-like_cat_sf"/>
</dbReference>
<dbReference type="HOGENOM" id="CLU_083223_0_0_1"/>
<dbReference type="Gene3D" id="1.10.443.10">
    <property type="entry name" value="Intergrase catalytic core"/>
    <property type="match status" value="1"/>
</dbReference>
<dbReference type="STRING" id="930991.A0A0D0DKS9"/>
<dbReference type="Proteomes" id="UP000054538">
    <property type="component" value="Unassembled WGS sequence"/>
</dbReference>
<proteinExistence type="predicted"/>
<dbReference type="PANTHER" id="PTHR34605:SF4">
    <property type="entry name" value="DNA ADENINE METHYLTRANSFERASE"/>
    <property type="match status" value="1"/>
</dbReference>
<feature type="non-terminal residue" evidence="2">
    <location>
        <position position="1"/>
    </location>
</feature>
<keyword evidence="1" id="KW-0233">DNA recombination</keyword>
<feature type="non-terminal residue" evidence="2">
    <location>
        <position position="244"/>
    </location>
</feature>
<dbReference type="OrthoDB" id="5598396at2759"/>
<dbReference type="EMBL" id="KN825638">
    <property type="protein sequence ID" value="KIK82339.1"/>
    <property type="molecule type" value="Genomic_DNA"/>
</dbReference>